<feature type="transmembrane region" description="Helical" evidence="7">
    <location>
        <begin position="47"/>
        <end position="68"/>
    </location>
</feature>
<evidence type="ECO:0000256" key="4">
    <source>
        <dbReference type="ARBA" id="ARBA00022692"/>
    </source>
</evidence>
<evidence type="ECO:0000256" key="7">
    <source>
        <dbReference type="SAM" id="Phobius"/>
    </source>
</evidence>
<keyword evidence="10" id="KW-1185">Reference proteome</keyword>
<feature type="transmembrane region" description="Helical" evidence="7">
    <location>
        <begin position="88"/>
        <end position="116"/>
    </location>
</feature>
<feature type="transmembrane region" description="Helical" evidence="7">
    <location>
        <begin position="368"/>
        <end position="387"/>
    </location>
</feature>
<dbReference type="AlphaFoldDB" id="A0A0P1FEG1"/>
<feature type="transmembrane region" description="Helical" evidence="7">
    <location>
        <begin position="301"/>
        <end position="320"/>
    </location>
</feature>
<evidence type="ECO:0000313" key="9">
    <source>
        <dbReference type="EMBL" id="CUH71276.1"/>
    </source>
</evidence>
<dbReference type="EMBL" id="CYSC01000017">
    <property type="protein sequence ID" value="CUH71276.1"/>
    <property type="molecule type" value="Genomic_DNA"/>
</dbReference>
<comment type="similarity">
    <text evidence="2">Belongs to the polysaccharide synthase family.</text>
</comment>
<evidence type="ECO:0000256" key="5">
    <source>
        <dbReference type="ARBA" id="ARBA00022989"/>
    </source>
</evidence>
<evidence type="ECO:0000256" key="3">
    <source>
        <dbReference type="ARBA" id="ARBA00022475"/>
    </source>
</evidence>
<feature type="transmembrane region" description="Helical" evidence="7">
    <location>
        <begin position="220"/>
        <end position="239"/>
    </location>
</feature>
<keyword evidence="4 7" id="KW-0812">Transmembrane</keyword>
<evidence type="ECO:0000256" key="1">
    <source>
        <dbReference type="ARBA" id="ARBA00004651"/>
    </source>
</evidence>
<dbReference type="PANTHER" id="PTHR30250:SF10">
    <property type="entry name" value="LIPOPOLYSACCHARIDE BIOSYNTHESIS PROTEIN WZXC"/>
    <property type="match status" value="1"/>
</dbReference>
<name>A0A0P1FEG1_9RHOB</name>
<reference evidence="9 11" key="1">
    <citation type="submission" date="2015-09" db="EMBL/GenBank/DDBJ databases">
        <authorList>
            <consortium name="Swine Surveillance"/>
        </authorList>
    </citation>
    <scope>NUCLEOTIDE SEQUENCE [LARGE SCALE GENOMIC DNA]</scope>
    <source>
        <strain evidence="9 11">5120</strain>
    </source>
</reference>
<feature type="transmembrane region" description="Helical" evidence="7">
    <location>
        <begin position="393"/>
        <end position="414"/>
    </location>
</feature>
<feature type="transmembrane region" description="Helical" evidence="7">
    <location>
        <begin position="259"/>
        <end position="280"/>
    </location>
</feature>
<keyword evidence="5 7" id="KW-1133">Transmembrane helix</keyword>
<dbReference type="InterPro" id="IPR050833">
    <property type="entry name" value="Poly_Biosynth_Transport"/>
</dbReference>
<evidence type="ECO:0000256" key="6">
    <source>
        <dbReference type="ARBA" id="ARBA00023136"/>
    </source>
</evidence>
<feature type="transmembrane region" description="Helical" evidence="7">
    <location>
        <begin position="426"/>
        <end position="444"/>
    </location>
</feature>
<evidence type="ECO:0000256" key="2">
    <source>
        <dbReference type="ARBA" id="ARBA00007430"/>
    </source>
</evidence>
<keyword evidence="3" id="KW-1003">Cell membrane</keyword>
<feature type="transmembrane region" description="Helical" evidence="7">
    <location>
        <begin position="153"/>
        <end position="175"/>
    </location>
</feature>
<dbReference type="Proteomes" id="UP000051086">
    <property type="component" value="Unassembled WGS sequence"/>
</dbReference>
<protein>
    <submittedName>
        <fullName evidence="9">Teichuronic acid biosynthesis protein TuaB</fullName>
    </submittedName>
</protein>
<dbReference type="Proteomes" id="UP000051887">
    <property type="component" value="Unassembled WGS sequence"/>
</dbReference>
<organism evidence="9 11">
    <name type="scientific">Thalassovita autumnalis</name>
    <dbReference type="NCBI Taxonomy" id="2072972"/>
    <lineage>
        <taxon>Bacteria</taxon>
        <taxon>Pseudomonadati</taxon>
        <taxon>Pseudomonadota</taxon>
        <taxon>Alphaproteobacteria</taxon>
        <taxon>Rhodobacterales</taxon>
        <taxon>Roseobacteraceae</taxon>
        <taxon>Thalassovita</taxon>
    </lineage>
</organism>
<dbReference type="PANTHER" id="PTHR30250">
    <property type="entry name" value="PST FAMILY PREDICTED COLANIC ACID TRANSPORTER"/>
    <property type="match status" value="1"/>
</dbReference>
<gene>
    <name evidence="9" type="primary">tuaB</name>
    <name evidence="8" type="ORF">TL5118_01829</name>
    <name evidence="9" type="ORF">TL5120_01062</name>
</gene>
<sequence>MIDRMRTLAFGSGLMTRAFRSSAINAGGYAGFQFLRLLSNLVLTRILFPEAFGIMALISVIMVGLSMFSDVGTSPAIMRSPRGDEAEFLNTAWTIQIIRGFCLWLAACALAYPVALIYEEPMLMQLLPVAALSLLIAGFNPTKLESANRHMQAGRVTLIELAVQVTGLIIAITAAWALQSVWALVISGLAAALTHLVLLNRFLPGPRNHLRWEKEAAHELILFGKWVFLSTICGFFVAQGDKLLIGKYLSLEAFGVYNIGYFLASFPLLMGGMVIQKVLVPIYRDSPPAASRENFLTLRRMRMAATGLLVSLLLIVAALGPWMVDLLYDPRYAAAGAVVTLLACMQIPMVVTLTYDRAALASGDSRDFFYLSLVRAVVLLLMLALGLSYWGLIGAILGIGLAALLTYPAVVWLARRQGAWDPLHDIAYTGLGLGVSAMLLVLHWETIQTISG</sequence>
<evidence type="ECO:0000313" key="10">
    <source>
        <dbReference type="Proteomes" id="UP000051086"/>
    </source>
</evidence>
<proteinExistence type="inferred from homology"/>
<dbReference type="RefSeq" id="WP_058242595.1">
    <property type="nucleotide sequence ID" value="NZ_CYSB01000026.1"/>
</dbReference>
<comment type="subcellular location">
    <subcellularLocation>
        <location evidence="1">Cell membrane</location>
        <topology evidence="1">Multi-pass membrane protein</topology>
    </subcellularLocation>
</comment>
<dbReference type="EMBL" id="CYSB01000026">
    <property type="protein sequence ID" value="CUH66579.1"/>
    <property type="molecule type" value="Genomic_DNA"/>
</dbReference>
<reference evidence="8 10" key="2">
    <citation type="submission" date="2015-09" db="EMBL/GenBank/DDBJ databases">
        <authorList>
            <person name="Rodrigo-Torres L."/>
            <person name="Arahal D.R."/>
        </authorList>
    </citation>
    <scope>NUCLEOTIDE SEQUENCE [LARGE SCALE GENOMIC DNA]</scope>
    <source>
        <strain evidence="8 10">CECT 5118</strain>
    </source>
</reference>
<dbReference type="OrthoDB" id="7605542at2"/>
<dbReference type="Pfam" id="PF13440">
    <property type="entry name" value="Polysacc_synt_3"/>
    <property type="match status" value="1"/>
</dbReference>
<accession>A0A0P1FEG1</accession>
<feature type="transmembrane region" description="Helical" evidence="7">
    <location>
        <begin position="332"/>
        <end position="356"/>
    </location>
</feature>
<evidence type="ECO:0000313" key="8">
    <source>
        <dbReference type="EMBL" id="CUH66579.1"/>
    </source>
</evidence>
<feature type="transmembrane region" description="Helical" evidence="7">
    <location>
        <begin position="181"/>
        <end position="199"/>
    </location>
</feature>
<keyword evidence="6 7" id="KW-0472">Membrane</keyword>
<dbReference type="GO" id="GO:0005886">
    <property type="term" value="C:plasma membrane"/>
    <property type="evidence" value="ECO:0007669"/>
    <property type="project" value="UniProtKB-SubCell"/>
</dbReference>
<evidence type="ECO:0000313" key="11">
    <source>
        <dbReference type="Proteomes" id="UP000051887"/>
    </source>
</evidence>